<dbReference type="NCBIfam" id="TIGR00099">
    <property type="entry name" value="Cof-subfamily"/>
    <property type="match status" value="1"/>
</dbReference>
<dbReference type="SUPFAM" id="SSF56784">
    <property type="entry name" value="HAD-like"/>
    <property type="match status" value="1"/>
</dbReference>
<dbReference type="GO" id="GO:0016791">
    <property type="term" value="F:phosphatase activity"/>
    <property type="evidence" value="ECO:0007669"/>
    <property type="project" value="UniProtKB-ARBA"/>
</dbReference>
<dbReference type="AlphaFoldDB" id="A0AAP2UND9"/>
<dbReference type="PANTHER" id="PTHR10000:SF25">
    <property type="entry name" value="PHOSPHATASE YKRA-RELATED"/>
    <property type="match status" value="1"/>
</dbReference>
<proteinExistence type="predicted"/>
<dbReference type="EMBL" id="JAKTMA010000010">
    <property type="protein sequence ID" value="MCR0232619.1"/>
    <property type="molecule type" value="Genomic_DNA"/>
</dbReference>
<dbReference type="InterPro" id="IPR036412">
    <property type="entry name" value="HAD-like_sf"/>
</dbReference>
<reference evidence="1" key="1">
    <citation type="journal article" date="2022" name="Clin. Infect. Dis.">
        <title>Association between Clostridium innocuum and antibiotic-associated diarrhea in adults and children: A cross-sectional study and comparative genomics analysis.</title>
        <authorList>
            <person name="Cherny K.E."/>
            <person name="Muscat E.B."/>
            <person name="Balaji A."/>
            <person name="Mukherjee J."/>
            <person name="Ozer E.A."/>
            <person name="Angarone M.P."/>
            <person name="Hauser A.R."/>
            <person name="Sichel J.S."/>
            <person name="Amponsah E."/>
            <person name="Kociolek L.K."/>
        </authorList>
    </citation>
    <scope>NUCLEOTIDE SEQUENCE</scope>
    <source>
        <strain evidence="1">NU1-AC-029v</strain>
    </source>
</reference>
<dbReference type="InterPro" id="IPR023214">
    <property type="entry name" value="HAD_sf"/>
</dbReference>
<dbReference type="InterPro" id="IPR000150">
    <property type="entry name" value="Cof"/>
</dbReference>
<gene>
    <name evidence="1" type="ORF">MKC95_07550</name>
</gene>
<evidence type="ECO:0000313" key="2">
    <source>
        <dbReference type="Proteomes" id="UP001203972"/>
    </source>
</evidence>
<dbReference type="Proteomes" id="UP001203972">
    <property type="component" value="Unassembled WGS sequence"/>
</dbReference>
<comment type="caution">
    <text evidence="1">The sequence shown here is derived from an EMBL/GenBank/DDBJ whole genome shotgun (WGS) entry which is preliminary data.</text>
</comment>
<dbReference type="GO" id="GO:0000287">
    <property type="term" value="F:magnesium ion binding"/>
    <property type="evidence" value="ECO:0007669"/>
    <property type="project" value="TreeGrafter"/>
</dbReference>
<name>A0AAP2UND9_CLOIN</name>
<dbReference type="RefSeq" id="WP_008818326.1">
    <property type="nucleotide sequence ID" value="NZ_AP025565.1"/>
</dbReference>
<dbReference type="Gene3D" id="3.40.50.1000">
    <property type="entry name" value="HAD superfamily/HAD-like"/>
    <property type="match status" value="1"/>
</dbReference>
<sequence length="276" mass="30855">MNACIFLDIDGTLLDHEIGIQESSKAAIAQAQANGHRVCLATGRPKPEVEDEILSIPFDGCIYSCGAMVESNGNVLFYEPFPQELVKHMILLMQTHAIGFNLEGSRTSFLDPTGYDFFHSLFQRSMKDNSELARQYMAAIRMHPLQELKETDTLQIMKIATFITRESRLDEFDRQLPAQLKHIHHGFHEGCTNGEIYNHAITKATGMDCLLSHFQISLEASIAIGDSLNDAEMIRHCSIGVAMGNACEELKLISDMITTTSKEDGIYNCLKKLKLI</sequence>
<dbReference type="PANTHER" id="PTHR10000">
    <property type="entry name" value="PHOSPHOSERINE PHOSPHATASE"/>
    <property type="match status" value="1"/>
</dbReference>
<dbReference type="InterPro" id="IPR006379">
    <property type="entry name" value="HAD-SF_hydro_IIB"/>
</dbReference>
<dbReference type="SFLD" id="SFLDS00003">
    <property type="entry name" value="Haloacid_Dehalogenase"/>
    <property type="match status" value="1"/>
</dbReference>
<accession>A0AAP2UND9</accession>
<protein>
    <submittedName>
        <fullName evidence="1">Cof-type HAD-IIB family hydrolase</fullName>
    </submittedName>
</protein>
<evidence type="ECO:0000313" key="1">
    <source>
        <dbReference type="EMBL" id="MCR0232619.1"/>
    </source>
</evidence>
<dbReference type="NCBIfam" id="TIGR01484">
    <property type="entry name" value="HAD-SF-IIB"/>
    <property type="match status" value="1"/>
</dbReference>
<organism evidence="1 2">
    <name type="scientific">Clostridium innocuum</name>
    <dbReference type="NCBI Taxonomy" id="1522"/>
    <lineage>
        <taxon>Bacteria</taxon>
        <taxon>Bacillati</taxon>
        <taxon>Bacillota</taxon>
        <taxon>Clostridia</taxon>
        <taxon>Eubacteriales</taxon>
        <taxon>Clostridiaceae</taxon>
        <taxon>Clostridium</taxon>
    </lineage>
</organism>
<dbReference type="GO" id="GO:0005829">
    <property type="term" value="C:cytosol"/>
    <property type="evidence" value="ECO:0007669"/>
    <property type="project" value="TreeGrafter"/>
</dbReference>
<dbReference type="SFLD" id="SFLDG01140">
    <property type="entry name" value="C2.B:_Phosphomannomutase_and_P"/>
    <property type="match status" value="1"/>
</dbReference>
<keyword evidence="1" id="KW-0378">Hydrolase</keyword>
<dbReference type="Gene3D" id="3.30.1240.10">
    <property type="match status" value="1"/>
</dbReference>
<dbReference type="Pfam" id="PF08282">
    <property type="entry name" value="Hydrolase_3"/>
    <property type="match status" value="1"/>
</dbReference>